<feature type="compositionally biased region" description="Polar residues" evidence="2">
    <location>
        <begin position="203"/>
        <end position="214"/>
    </location>
</feature>
<name>A0A164UHY1_9AGAM</name>
<feature type="region of interest" description="Disordered" evidence="2">
    <location>
        <begin position="165"/>
        <end position="252"/>
    </location>
</feature>
<feature type="region of interest" description="Disordered" evidence="2">
    <location>
        <begin position="472"/>
        <end position="550"/>
    </location>
</feature>
<evidence type="ECO:0000256" key="1">
    <source>
        <dbReference type="SAM" id="Coils"/>
    </source>
</evidence>
<dbReference type="Proteomes" id="UP000076722">
    <property type="component" value="Unassembled WGS sequence"/>
</dbReference>
<keyword evidence="1" id="KW-0175">Coiled coil</keyword>
<feature type="compositionally biased region" description="Polar residues" evidence="2">
    <location>
        <begin position="8"/>
        <end position="54"/>
    </location>
</feature>
<feature type="region of interest" description="Disordered" evidence="2">
    <location>
        <begin position="1"/>
        <end position="63"/>
    </location>
</feature>
<feature type="region of interest" description="Disordered" evidence="2">
    <location>
        <begin position="339"/>
        <end position="366"/>
    </location>
</feature>
<organism evidence="3 4">
    <name type="scientific">Sistotremastrum niveocremeum HHB9708</name>
    <dbReference type="NCBI Taxonomy" id="1314777"/>
    <lineage>
        <taxon>Eukaryota</taxon>
        <taxon>Fungi</taxon>
        <taxon>Dikarya</taxon>
        <taxon>Basidiomycota</taxon>
        <taxon>Agaricomycotina</taxon>
        <taxon>Agaricomycetes</taxon>
        <taxon>Sistotremastrales</taxon>
        <taxon>Sistotremastraceae</taxon>
        <taxon>Sertulicium</taxon>
        <taxon>Sertulicium niveocremeum</taxon>
    </lineage>
</organism>
<feature type="compositionally biased region" description="Acidic residues" evidence="2">
    <location>
        <begin position="500"/>
        <end position="511"/>
    </location>
</feature>
<dbReference type="EMBL" id="KV419407">
    <property type="protein sequence ID" value="KZS93248.1"/>
    <property type="molecule type" value="Genomic_DNA"/>
</dbReference>
<evidence type="ECO:0000313" key="3">
    <source>
        <dbReference type="EMBL" id="KZS93248.1"/>
    </source>
</evidence>
<evidence type="ECO:0000256" key="2">
    <source>
        <dbReference type="SAM" id="MobiDB-lite"/>
    </source>
</evidence>
<keyword evidence="4" id="KW-1185">Reference proteome</keyword>
<feature type="non-terminal residue" evidence="3">
    <location>
        <position position="1"/>
    </location>
</feature>
<feature type="compositionally biased region" description="Polar residues" evidence="2">
    <location>
        <begin position="172"/>
        <end position="189"/>
    </location>
</feature>
<sequence length="599" mass="66889">MGRLMLSLQLQETDRQPTNSTRCSHQSNVQQSESTSGSSAIWSSQEYVSSSHTPQPGPPDPESLLIRRRQDANLDLAAAYRRLQNLRQTFQHLERNRSPVDPSEFTSMISESQLGDLAPFLASEQTTRSRSTTTQDEEWYERTWHQVMSEDASQAFTFDQWSSQIREREQRQSGSSDASTSNPTRTNRPQWRVLAEDLHPVAGSSTIRSRTGLPSSRRRREVLPPLTGRGRESPSAPSTSIPPRQTPETRPRRRSLLEAHLRRSLHQTSTPEPDNAATTRGLRVQHRIAAGANASNSPQSSASGNGGSHYGDTFRRLAAAAASTGTRSLVDDIHRSVRDRLSSPVHSRPLSEDVSQRVLPPPPPDMLEWDTLPLSSPHRNYRITRQLDEDGAEVVHTVSLDSLQDEDTSNQLLRPSSSHEPDTQRLVSLNSLLDSQQPPAVRLPGERPTQIAMGNAFMDEQVERYFQARMSFAQRRPSTSGRQDRSASPHRVRIQGWPMDESDSDNDDEDWNSASWASLTAASMQRDQSLAEEYRPLSPSPRLQPASFSSNPIIHQIPDTVSQPLGQILPLAQPQRAIRVLDGSRLPRGQDVISPTAQN</sequence>
<proteinExistence type="predicted"/>
<dbReference type="AlphaFoldDB" id="A0A164UHY1"/>
<evidence type="ECO:0000313" key="4">
    <source>
        <dbReference type="Proteomes" id="UP000076722"/>
    </source>
</evidence>
<feature type="compositionally biased region" description="Polar residues" evidence="2">
    <location>
        <begin position="517"/>
        <end position="528"/>
    </location>
</feature>
<accession>A0A164UHY1</accession>
<reference evidence="3 4" key="1">
    <citation type="journal article" date="2016" name="Mol. Biol. Evol.">
        <title>Comparative Genomics of Early-Diverging Mushroom-Forming Fungi Provides Insights into the Origins of Lignocellulose Decay Capabilities.</title>
        <authorList>
            <person name="Nagy L.G."/>
            <person name="Riley R."/>
            <person name="Tritt A."/>
            <person name="Adam C."/>
            <person name="Daum C."/>
            <person name="Floudas D."/>
            <person name="Sun H."/>
            <person name="Yadav J.S."/>
            <person name="Pangilinan J."/>
            <person name="Larsson K.H."/>
            <person name="Matsuura K."/>
            <person name="Barry K."/>
            <person name="Labutti K."/>
            <person name="Kuo R."/>
            <person name="Ohm R.A."/>
            <person name="Bhattacharya S.S."/>
            <person name="Shirouzu T."/>
            <person name="Yoshinaga Y."/>
            <person name="Martin F.M."/>
            <person name="Grigoriev I.V."/>
            <person name="Hibbett D.S."/>
        </authorList>
    </citation>
    <scope>NUCLEOTIDE SEQUENCE [LARGE SCALE GENOMIC DNA]</scope>
    <source>
        <strain evidence="3 4">HHB9708</strain>
    </source>
</reference>
<feature type="coiled-coil region" evidence="1">
    <location>
        <begin position="69"/>
        <end position="96"/>
    </location>
</feature>
<protein>
    <submittedName>
        <fullName evidence="3">Uncharacterized protein</fullName>
    </submittedName>
</protein>
<feature type="region of interest" description="Disordered" evidence="2">
    <location>
        <begin position="400"/>
        <end position="423"/>
    </location>
</feature>
<gene>
    <name evidence="3" type="ORF">SISNIDRAFT_454400</name>
</gene>